<dbReference type="InterPro" id="IPR033140">
    <property type="entry name" value="Lipase_GDXG_put_SER_AS"/>
</dbReference>
<proteinExistence type="inferred from homology"/>
<dbReference type="SUPFAM" id="SSF53474">
    <property type="entry name" value="alpha/beta-Hydrolases"/>
    <property type="match status" value="1"/>
</dbReference>
<feature type="domain" description="Alpha/beta hydrolase fold-3" evidence="4">
    <location>
        <begin position="135"/>
        <end position="336"/>
    </location>
</feature>
<evidence type="ECO:0000313" key="5">
    <source>
        <dbReference type="EMBL" id="CAK7212964.1"/>
    </source>
</evidence>
<reference evidence="5 6" key="1">
    <citation type="submission" date="2024-01" db="EMBL/GenBank/DDBJ databases">
        <authorList>
            <person name="Allen C."/>
            <person name="Tagirdzhanova G."/>
        </authorList>
    </citation>
    <scope>NUCLEOTIDE SEQUENCE [LARGE SCALE GENOMIC DNA]</scope>
</reference>
<dbReference type="Pfam" id="PF07859">
    <property type="entry name" value="Abhydrolase_3"/>
    <property type="match status" value="1"/>
</dbReference>
<gene>
    <name evidence="5" type="ORF">SCUCBS95973_001638</name>
</gene>
<accession>A0ABP0B0D9</accession>
<keyword evidence="2" id="KW-0378">Hydrolase</keyword>
<keyword evidence="6" id="KW-1185">Reference proteome</keyword>
<comment type="caution">
    <text evidence="5">The sequence shown here is derived from an EMBL/GenBank/DDBJ whole genome shotgun (WGS) entry which is preliminary data.</text>
</comment>
<dbReference type="InterPro" id="IPR029058">
    <property type="entry name" value="AB_hydrolase_fold"/>
</dbReference>
<dbReference type="InterPro" id="IPR050300">
    <property type="entry name" value="GDXG_lipolytic_enzyme"/>
</dbReference>
<evidence type="ECO:0000259" key="4">
    <source>
        <dbReference type="Pfam" id="PF07859"/>
    </source>
</evidence>
<feature type="active site" evidence="3">
    <location>
        <position position="209"/>
    </location>
</feature>
<comment type="similarity">
    <text evidence="1">Belongs to the 'GDXG' lipolytic enzyme family.</text>
</comment>
<protein>
    <recommendedName>
        <fullName evidence="4">Alpha/beta hydrolase fold-3 domain-containing protein</fullName>
    </recommendedName>
</protein>
<evidence type="ECO:0000256" key="1">
    <source>
        <dbReference type="ARBA" id="ARBA00010515"/>
    </source>
</evidence>
<dbReference type="PANTHER" id="PTHR48081:SF18">
    <property type="entry name" value="ALPHA_BETA HYDROLASE FOLD-3 DOMAIN-CONTAINING PROTEIN"/>
    <property type="match status" value="1"/>
</dbReference>
<evidence type="ECO:0000313" key="6">
    <source>
        <dbReference type="Proteomes" id="UP001642405"/>
    </source>
</evidence>
<dbReference type="Gene3D" id="3.40.50.1820">
    <property type="entry name" value="alpha/beta hydrolase"/>
    <property type="match status" value="1"/>
</dbReference>
<dbReference type="EMBL" id="CAWUHB010000006">
    <property type="protein sequence ID" value="CAK7212964.1"/>
    <property type="molecule type" value="Genomic_DNA"/>
</dbReference>
<name>A0ABP0B0D9_9PEZI</name>
<dbReference type="Proteomes" id="UP001642405">
    <property type="component" value="Unassembled WGS sequence"/>
</dbReference>
<dbReference type="InterPro" id="IPR013094">
    <property type="entry name" value="AB_hydrolase_3"/>
</dbReference>
<dbReference type="PANTHER" id="PTHR48081">
    <property type="entry name" value="AB HYDROLASE SUPERFAMILY PROTEIN C4A8.06C"/>
    <property type="match status" value="1"/>
</dbReference>
<evidence type="ECO:0000256" key="3">
    <source>
        <dbReference type="PROSITE-ProRule" id="PRU10038"/>
    </source>
</evidence>
<organism evidence="5 6">
    <name type="scientific">Sporothrix curviconia</name>
    <dbReference type="NCBI Taxonomy" id="1260050"/>
    <lineage>
        <taxon>Eukaryota</taxon>
        <taxon>Fungi</taxon>
        <taxon>Dikarya</taxon>
        <taxon>Ascomycota</taxon>
        <taxon>Pezizomycotina</taxon>
        <taxon>Sordariomycetes</taxon>
        <taxon>Sordariomycetidae</taxon>
        <taxon>Ophiostomatales</taxon>
        <taxon>Ophiostomataceae</taxon>
        <taxon>Sporothrix</taxon>
    </lineage>
</organism>
<dbReference type="PROSITE" id="PS01174">
    <property type="entry name" value="LIPASE_GDXG_SER"/>
    <property type="match status" value="1"/>
</dbReference>
<sequence>MASHTPPQLSTGEVLHLFAVTLPYAIGVYFYEYTRRALVAWSTGRLDGTTMKRNLATCAGSLTTVFSLRQLQYIQRQTTGDAVREYAKKKNLELRSVPLTDKDTDGFGEGTLHLLTLPDERSSSQSADDRKGPTLLYFHGGAFISPLGNVGPADAIARRMGAHQLAVLEYRLAPAAPYPTQLAQAAAALRHLTAAEGLAFHDIAVAGDSAGGNLTLALLAHLQSPHPRIRPVPVPAGQRLRGALAISARTRNEPTRLSHNENEGKDMLSKASMALISSAWKPVQGEVWAAPDVGDRAFWQGLPVDRVVLAAGADEIYRDDIIHTAEMMGASATPNAQRKNGEPVVELVVCPGEVHAQTIVDIVLGIKDGMMANASLRWAEELKDTSSAP</sequence>
<evidence type="ECO:0000256" key="2">
    <source>
        <dbReference type="ARBA" id="ARBA00022801"/>
    </source>
</evidence>